<sequence length="131" mass="14208">MVYICEYEYDPDVEILPGPPPCFQTPILSCSETWGIPEPLNVLPLPSNEGGGGSCHNDLHETLTNLYARCGAIFSDGSEAESESELSFGVADSFDSSEMSFRTNDSSCSSGGRSMSSRTFQSTKLQDTPYK</sequence>
<feature type="compositionally biased region" description="Polar residues" evidence="1">
    <location>
        <begin position="119"/>
        <end position="131"/>
    </location>
</feature>
<evidence type="ECO:0000256" key="1">
    <source>
        <dbReference type="SAM" id="MobiDB-lite"/>
    </source>
</evidence>
<comment type="caution">
    <text evidence="2">The sequence shown here is derived from an EMBL/GenBank/DDBJ whole genome shotgun (WGS) entry which is preliminary data.</text>
</comment>
<gene>
    <name evidence="2" type="ORF">LLUT_LOCUS11395</name>
</gene>
<reference evidence="2 3" key="1">
    <citation type="submission" date="2024-03" db="EMBL/GenBank/DDBJ databases">
        <authorList>
            <person name="Martinez-Hernandez J."/>
        </authorList>
    </citation>
    <scope>NUCLEOTIDE SEQUENCE [LARGE SCALE GENOMIC DNA]</scope>
</reference>
<protein>
    <submittedName>
        <fullName evidence="2">Uncharacterized protein</fullName>
    </submittedName>
</protein>
<dbReference type="AlphaFoldDB" id="A0AAV1WLR3"/>
<dbReference type="EMBL" id="CAXHTB010000008">
    <property type="protein sequence ID" value="CAL0310335.1"/>
    <property type="molecule type" value="Genomic_DNA"/>
</dbReference>
<dbReference type="Proteomes" id="UP001497480">
    <property type="component" value="Unassembled WGS sequence"/>
</dbReference>
<accession>A0AAV1WLR3</accession>
<evidence type="ECO:0000313" key="3">
    <source>
        <dbReference type="Proteomes" id="UP001497480"/>
    </source>
</evidence>
<keyword evidence="3" id="KW-1185">Reference proteome</keyword>
<proteinExistence type="predicted"/>
<feature type="region of interest" description="Disordered" evidence="1">
    <location>
        <begin position="98"/>
        <end position="131"/>
    </location>
</feature>
<organism evidence="2 3">
    <name type="scientific">Lupinus luteus</name>
    <name type="common">European yellow lupine</name>
    <dbReference type="NCBI Taxonomy" id="3873"/>
    <lineage>
        <taxon>Eukaryota</taxon>
        <taxon>Viridiplantae</taxon>
        <taxon>Streptophyta</taxon>
        <taxon>Embryophyta</taxon>
        <taxon>Tracheophyta</taxon>
        <taxon>Spermatophyta</taxon>
        <taxon>Magnoliopsida</taxon>
        <taxon>eudicotyledons</taxon>
        <taxon>Gunneridae</taxon>
        <taxon>Pentapetalae</taxon>
        <taxon>rosids</taxon>
        <taxon>fabids</taxon>
        <taxon>Fabales</taxon>
        <taxon>Fabaceae</taxon>
        <taxon>Papilionoideae</taxon>
        <taxon>50 kb inversion clade</taxon>
        <taxon>genistoids sensu lato</taxon>
        <taxon>core genistoids</taxon>
        <taxon>Genisteae</taxon>
        <taxon>Lupinus</taxon>
    </lineage>
</organism>
<feature type="compositionally biased region" description="Low complexity" evidence="1">
    <location>
        <begin position="106"/>
        <end position="118"/>
    </location>
</feature>
<evidence type="ECO:0000313" key="2">
    <source>
        <dbReference type="EMBL" id="CAL0310335.1"/>
    </source>
</evidence>
<name>A0AAV1WLR3_LUPLU</name>